<name>A0ACB9DBP9_9ASTR</name>
<sequence>MRSVGIPTTKGSAELQQLQETALNHVKSAGLLGDGFGSTPEMCKKNLFWVVTKMKVIVDHYQTWGDVVQVDTCVAPNGKNGMRHDWVLRDCKTGQILTRSSSAVPTNAGTRAPNVTGLGGLGLPGLDHPSNMPDMSQLMQNPVISQMMLSLLSNPQYASDIIIGTQNNMGLDILVGLELAAWLFQMCLMTILNSPSLKGGPSGDLLSEGDTSVTVGNGLVSQAEEEEMEVLLGTPLR</sequence>
<comment type="caution">
    <text evidence="1">The sequence shown here is derived from an EMBL/GenBank/DDBJ whole genome shotgun (WGS) entry which is preliminary data.</text>
</comment>
<reference evidence="2" key="1">
    <citation type="journal article" date="2022" name="Mol. Ecol. Resour.">
        <title>The genomes of chicory, endive, great burdock and yacon provide insights into Asteraceae palaeo-polyploidization history and plant inulin production.</title>
        <authorList>
            <person name="Fan W."/>
            <person name="Wang S."/>
            <person name="Wang H."/>
            <person name="Wang A."/>
            <person name="Jiang F."/>
            <person name="Liu H."/>
            <person name="Zhao H."/>
            <person name="Xu D."/>
            <person name="Zhang Y."/>
        </authorList>
    </citation>
    <scope>NUCLEOTIDE SEQUENCE [LARGE SCALE GENOMIC DNA]</scope>
    <source>
        <strain evidence="2">cv. Yunnan</strain>
    </source>
</reference>
<evidence type="ECO:0000313" key="2">
    <source>
        <dbReference type="Proteomes" id="UP001056120"/>
    </source>
</evidence>
<keyword evidence="2" id="KW-1185">Reference proteome</keyword>
<gene>
    <name evidence="1" type="ORF">L1987_56792</name>
</gene>
<accession>A0ACB9DBP9</accession>
<evidence type="ECO:0000313" key="1">
    <source>
        <dbReference type="EMBL" id="KAI3743727.1"/>
    </source>
</evidence>
<dbReference type="Proteomes" id="UP001056120">
    <property type="component" value="Linkage Group LG19"/>
</dbReference>
<reference evidence="1 2" key="2">
    <citation type="journal article" date="2022" name="Mol. Ecol. Resour.">
        <title>The genomes of chicory, endive, great burdock and yacon provide insights into Asteraceae paleo-polyploidization history and plant inulin production.</title>
        <authorList>
            <person name="Fan W."/>
            <person name="Wang S."/>
            <person name="Wang H."/>
            <person name="Wang A."/>
            <person name="Jiang F."/>
            <person name="Liu H."/>
            <person name="Zhao H."/>
            <person name="Xu D."/>
            <person name="Zhang Y."/>
        </authorList>
    </citation>
    <scope>NUCLEOTIDE SEQUENCE [LARGE SCALE GENOMIC DNA]</scope>
    <source>
        <strain evidence="2">cv. Yunnan</strain>
        <tissue evidence="1">Leaves</tissue>
    </source>
</reference>
<organism evidence="1 2">
    <name type="scientific">Smallanthus sonchifolius</name>
    <dbReference type="NCBI Taxonomy" id="185202"/>
    <lineage>
        <taxon>Eukaryota</taxon>
        <taxon>Viridiplantae</taxon>
        <taxon>Streptophyta</taxon>
        <taxon>Embryophyta</taxon>
        <taxon>Tracheophyta</taxon>
        <taxon>Spermatophyta</taxon>
        <taxon>Magnoliopsida</taxon>
        <taxon>eudicotyledons</taxon>
        <taxon>Gunneridae</taxon>
        <taxon>Pentapetalae</taxon>
        <taxon>asterids</taxon>
        <taxon>campanulids</taxon>
        <taxon>Asterales</taxon>
        <taxon>Asteraceae</taxon>
        <taxon>Asteroideae</taxon>
        <taxon>Heliantheae alliance</taxon>
        <taxon>Millerieae</taxon>
        <taxon>Smallanthus</taxon>
    </lineage>
</organism>
<protein>
    <submittedName>
        <fullName evidence="1">Uncharacterized protein</fullName>
    </submittedName>
</protein>
<dbReference type="EMBL" id="CM042036">
    <property type="protein sequence ID" value="KAI3743727.1"/>
    <property type="molecule type" value="Genomic_DNA"/>
</dbReference>
<proteinExistence type="predicted"/>